<evidence type="ECO:0000259" key="6">
    <source>
        <dbReference type="Pfam" id="PF08281"/>
    </source>
</evidence>
<organism evidence="7 8">
    <name type="scientific">Porphyromonas levii</name>
    <dbReference type="NCBI Taxonomy" id="28114"/>
    <lineage>
        <taxon>Bacteria</taxon>
        <taxon>Pseudomonadati</taxon>
        <taxon>Bacteroidota</taxon>
        <taxon>Bacteroidia</taxon>
        <taxon>Bacteroidales</taxon>
        <taxon>Porphyromonadaceae</taxon>
        <taxon>Porphyromonas</taxon>
    </lineage>
</organism>
<evidence type="ECO:0000256" key="2">
    <source>
        <dbReference type="ARBA" id="ARBA00023015"/>
    </source>
</evidence>
<keyword evidence="3" id="KW-0731">Sigma factor</keyword>
<dbReference type="InterPro" id="IPR013324">
    <property type="entry name" value="RNA_pol_sigma_r3/r4-like"/>
</dbReference>
<dbReference type="SUPFAM" id="SSF88946">
    <property type="entry name" value="Sigma2 domain of RNA polymerase sigma factors"/>
    <property type="match status" value="1"/>
</dbReference>
<evidence type="ECO:0000313" key="8">
    <source>
        <dbReference type="Proteomes" id="UP000297225"/>
    </source>
</evidence>
<dbReference type="AlphaFoldDB" id="A0A4Y8WQB1"/>
<dbReference type="NCBIfam" id="TIGR02937">
    <property type="entry name" value="sigma70-ECF"/>
    <property type="match status" value="1"/>
</dbReference>
<dbReference type="InterPro" id="IPR014284">
    <property type="entry name" value="RNA_pol_sigma-70_dom"/>
</dbReference>
<dbReference type="GO" id="GO:0016987">
    <property type="term" value="F:sigma factor activity"/>
    <property type="evidence" value="ECO:0007669"/>
    <property type="project" value="UniProtKB-KW"/>
</dbReference>
<name>A0A4Y8WQB1_9PORP</name>
<comment type="caution">
    <text evidence="7">The sequence shown here is derived from an EMBL/GenBank/DDBJ whole genome shotgun (WGS) entry which is preliminary data.</text>
</comment>
<dbReference type="Gene3D" id="1.10.10.10">
    <property type="entry name" value="Winged helix-like DNA-binding domain superfamily/Winged helix DNA-binding domain"/>
    <property type="match status" value="1"/>
</dbReference>
<dbReference type="InterPro" id="IPR013325">
    <property type="entry name" value="RNA_pol_sigma_r2"/>
</dbReference>
<dbReference type="SUPFAM" id="SSF88659">
    <property type="entry name" value="Sigma3 and sigma4 domains of RNA polymerase sigma factors"/>
    <property type="match status" value="1"/>
</dbReference>
<keyword evidence="2" id="KW-0805">Transcription regulation</keyword>
<dbReference type="CDD" id="cd06171">
    <property type="entry name" value="Sigma70_r4"/>
    <property type="match status" value="1"/>
</dbReference>
<evidence type="ECO:0000256" key="3">
    <source>
        <dbReference type="ARBA" id="ARBA00023082"/>
    </source>
</evidence>
<evidence type="ECO:0000313" key="7">
    <source>
        <dbReference type="EMBL" id="TFH95448.1"/>
    </source>
</evidence>
<dbReference type="InterPro" id="IPR007627">
    <property type="entry name" value="RNA_pol_sigma70_r2"/>
</dbReference>
<protein>
    <submittedName>
        <fullName evidence="7">RNA polymerase sigma factor</fullName>
    </submittedName>
</protein>
<feature type="domain" description="RNA polymerase sigma-70 region 2" evidence="5">
    <location>
        <begin position="26"/>
        <end position="88"/>
    </location>
</feature>
<dbReference type="PANTHER" id="PTHR43133">
    <property type="entry name" value="RNA POLYMERASE ECF-TYPE SIGMA FACTO"/>
    <property type="match status" value="1"/>
</dbReference>
<feature type="domain" description="RNA polymerase sigma factor 70 region 4 type 2" evidence="6">
    <location>
        <begin position="127"/>
        <end position="177"/>
    </location>
</feature>
<dbReference type="RefSeq" id="WP_134849566.1">
    <property type="nucleotide sequence ID" value="NZ_CP197400.1"/>
</dbReference>
<dbReference type="InterPro" id="IPR039425">
    <property type="entry name" value="RNA_pol_sigma-70-like"/>
</dbReference>
<dbReference type="InterPro" id="IPR036388">
    <property type="entry name" value="WH-like_DNA-bd_sf"/>
</dbReference>
<dbReference type="GO" id="GO:0003677">
    <property type="term" value="F:DNA binding"/>
    <property type="evidence" value="ECO:0007669"/>
    <property type="project" value="InterPro"/>
</dbReference>
<accession>A0A4Y8WQB1</accession>
<dbReference type="Gene3D" id="1.10.1740.10">
    <property type="match status" value="1"/>
</dbReference>
<proteinExistence type="inferred from homology"/>
<dbReference type="EMBL" id="SPNC01000050">
    <property type="protein sequence ID" value="TFH95448.1"/>
    <property type="molecule type" value="Genomic_DNA"/>
</dbReference>
<reference evidence="7 8" key="1">
    <citation type="submission" date="2019-03" db="EMBL/GenBank/DDBJ databases">
        <title>Porphyromonas levii Isolated from the Uterus of Dairy Cows.</title>
        <authorList>
            <person name="Francis A.M."/>
        </authorList>
    </citation>
    <scope>NUCLEOTIDE SEQUENCE [LARGE SCALE GENOMIC DNA]</scope>
    <source>
        <strain evidence="7 8">AF5678</strain>
    </source>
</reference>
<dbReference type="PANTHER" id="PTHR43133:SF46">
    <property type="entry name" value="RNA POLYMERASE SIGMA-70 FACTOR ECF SUBFAMILY"/>
    <property type="match status" value="1"/>
</dbReference>
<dbReference type="OrthoDB" id="1056775at2"/>
<dbReference type="GO" id="GO:0006352">
    <property type="term" value="P:DNA-templated transcription initiation"/>
    <property type="evidence" value="ECO:0007669"/>
    <property type="project" value="InterPro"/>
</dbReference>
<keyword evidence="4" id="KW-0804">Transcription</keyword>
<dbReference type="Pfam" id="PF08281">
    <property type="entry name" value="Sigma70_r4_2"/>
    <property type="match status" value="1"/>
</dbReference>
<evidence type="ECO:0000259" key="5">
    <source>
        <dbReference type="Pfam" id="PF04542"/>
    </source>
</evidence>
<gene>
    <name evidence="7" type="ORF">E4P47_04530</name>
</gene>
<dbReference type="Pfam" id="PF04542">
    <property type="entry name" value="Sigma70_r2"/>
    <property type="match status" value="1"/>
</dbReference>
<dbReference type="Proteomes" id="UP000297225">
    <property type="component" value="Unassembled WGS sequence"/>
</dbReference>
<keyword evidence="8" id="KW-1185">Reference proteome</keyword>
<comment type="similarity">
    <text evidence="1">Belongs to the sigma-70 factor family. ECF subfamily.</text>
</comment>
<evidence type="ECO:0000256" key="1">
    <source>
        <dbReference type="ARBA" id="ARBA00010641"/>
    </source>
</evidence>
<dbReference type="STRING" id="1122973.GCA_000379925_02026"/>
<dbReference type="InterPro" id="IPR013249">
    <property type="entry name" value="RNA_pol_sigma70_r4_t2"/>
</dbReference>
<sequence length="189" mass="22014">MNSQHSEQYIVGLLEQRPEEAFRLIYDLYAPRLVSIAYRYIGDRDAAKDILQDAVCKAYDKRQTFRYLQAGGLWGWLKRIVVNLSLNHQKSFGVKNMNRYEEGSYDDVAQDDDESVDMLSGIDTKVLYDMIAELPDGYRVVFNMYAVEGFSHKEIAQQLGIGEKSSSSQYFRAKQLLKEKIEQWMRENQ</sequence>
<evidence type="ECO:0000256" key="4">
    <source>
        <dbReference type="ARBA" id="ARBA00023163"/>
    </source>
</evidence>